<evidence type="ECO:0000313" key="8">
    <source>
        <dbReference type="Proteomes" id="UP000596063"/>
    </source>
</evidence>
<evidence type="ECO:0000256" key="1">
    <source>
        <dbReference type="ARBA" id="ARBA00002868"/>
    </source>
</evidence>
<dbReference type="InterPro" id="IPR003772">
    <property type="entry name" value="YceD"/>
</dbReference>
<dbReference type="Proteomes" id="UP000596063">
    <property type="component" value="Chromosome"/>
</dbReference>
<reference evidence="7 8" key="1">
    <citation type="submission" date="2020-12" db="EMBL/GenBank/DDBJ databases">
        <authorList>
            <person name="Shan Y."/>
        </authorList>
    </citation>
    <scope>NUCLEOTIDE SEQUENCE [LARGE SCALE GENOMIC DNA]</scope>
    <source>
        <strain evidence="8">csc3.9</strain>
    </source>
</reference>
<dbReference type="Pfam" id="PF02620">
    <property type="entry name" value="YceD"/>
    <property type="match status" value="1"/>
</dbReference>
<comment type="similarity">
    <text evidence="2">Belongs to the DUF177 domain family.</text>
</comment>
<dbReference type="KEGG" id="snan:I6N98_08585"/>
<name>A0A7T4R473_9GAMM</name>
<gene>
    <name evidence="7" type="ORF">I6N98_08585</name>
</gene>
<evidence type="ECO:0000256" key="4">
    <source>
        <dbReference type="ARBA" id="ARBA00022517"/>
    </source>
</evidence>
<dbReference type="PANTHER" id="PTHR38099:SF1">
    <property type="entry name" value="LARGE RIBOSOMAL RNA SUBUNIT ACCUMULATION PROTEIN YCED"/>
    <property type="match status" value="1"/>
</dbReference>
<sequence length="175" mass="19275">MQRQPLPKQVDARRFATSGVDVTGFLSVKSLPRFVEGLASDDGDVDVELHFYRDEQGFYRIDGRACAQVSLLCQRCLQGMPGQVDADFELALVWNDDQAKALPRSLDPVVVGEEMLELAEVVQDELIVSTPYVSYHALSDCPAADAVKGDQEVDSDETPQRESPFSVLGKLKSPD</sequence>
<protein>
    <recommendedName>
        <fullName evidence="3">Large ribosomal RNA subunit accumulation protein YceD</fullName>
    </recommendedName>
    <alternativeName>
        <fullName evidence="5">23S rRNA accumulation protein YceD</fullName>
    </alternativeName>
</protein>
<proteinExistence type="inferred from homology"/>
<evidence type="ECO:0000256" key="3">
    <source>
        <dbReference type="ARBA" id="ARBA00015716"/>
    </source>
</evidence>
<dbReference type="RefSeq" id="WP_198571356.1">
    <property type="nucleotide sequence ID" value="NZ_CP066167.1"/>
</dbReference>
<dbReference type="GO" id="GO:0042254">
    <property type="term" value="P:ribosome biogenesis"/>
    <property type="evidence" value="ECO:0007669"/>
    <property type="project" value="UniProtKB-KW"/>
</dbReference>
<keyword evidence="8" id="KW-1185">Reference proteome</keyword>
<feature type="region of interest" description="Disordered" evidence="6">
    <location>
        <begin position="146"/>
        <end position="175"/>
    </location>
</feature>
<dbReference type="InterPro" id="IPR039255">
    <property type="entry name" value="YceD_bac"/>
</dbReference>
<accession>A0A7T4R473</accession>
<evidence type="ECO:0000256" key="6">
    <source>
        <dbReference type="SAM" id="MobiDB-lite"/>
    </source>
</evidence>
<evidence type="ECO:0000256" key="5">
    <source>
        <dbReference type="ARBA" id="ARBA00031841"/>
    </source>
</evidence>
<evidence type="ECO:0000256" key="2">
    <source>
        <dbReference type="ARBA" id="ARBA00010740"/>
    </source>
</evidence>
<dbReference type="GO" id="GO:0005829">
    <property type="term" value="C:cytosol"/>
    <property type="evidence" value="ECO:0007669"/>
    <property type="project" value="TreeGrafter"/>
</dbReference>
<organism evidence="7 8">
    <name type="scientific">Spongiibacter nanhainus</name>
    <dbReference type="NCBI Taxonomy" id="2794344"/>
    <lineage>
        <taxon>Bacteria</taxon>
        <taxon>Pseudomonadati</taxon>
        <taxon>Pseudomonadota</taxon>
        <taxon>Gammaproteobacteria</taxon>
        <taxon>Cellvibrionales</taxon>
        <taxon>Spongiibacteraceae</taxon>
        <taxon>Spongiibacter</taxon>
    </lineage>
</organism>
<dbReference type="PANTHER" id="PTHR38099">
    <property type="entry name" value="LARGE RIBOSOMAL RNA SUBUNIT ACCUMULATION PROTEIN YCED"/>
    <property type="match status" value="1"/>
</dbReference>
<comment type="function">
    <text evidence="1">Plays a role in synthesis, processing and/or stability of 23S rRNA.</text>
</comment>
<dbReference type="AlphaFoldDB" id="A0A7T4R473"/>
<dbReference type="EMBL" id="CP066167">
    <property type="protein sequence ID" value="QQD19872.1"/>
    <property type="molecule type" value="Genomic_DNA"/>
</dbReference>
<evidence type="ECO:0000313" key="7">
    <source>
        <dbReference type="EMBL" id="QQD19872.1"/>
    </source>
</evidence>
<keyword evidence="4" id="KW-0690">Ribosome biogenesis</keyword>